<feature type="transmembrane region" description="Helical" evidence="1">
    <location>
        <begin position="31"/>
        <end position="49"/>
    </location>
</feature>
<protein>
    <recommendedName>
        <fullName evidence="4">Permease</fullName>
    </recommendedName>
</protein>
<feature type="transmembrane region" description="Helical" evidence="1">
    <location>
        <begin position="194"/>
        <end position="214"/>
    </location>
</feature>
<feature type="transmembrane region" description="Helical" evidence="1">
    <location>
        <begin position="81"/>
        <end position="102"/>
    </location>
</feature>
<feature type="transmembrane region" description="Helical" evidence="1">
    <location>
        <begin position="168"/>
        <end position="188"/>
    </location>
</feature>
<dbReference type="eggNOG" id="ENOG5032UDI">
    <property type="taxonomic scope" value="Bacteria"/>
</dbReference>
<evidence type="ECO:0000256" key="1">
    <source>
        <dbReference type="SAM" id="Phobius"/>
    </source>
</evidence>
<gene>
    <name evidence="2" type="ORF">N802_13365</name>
</gene>
<dbReference type="AlphaFoldDB" id="A0A0A0JEF5"/>
<sequence length="250" mass="25242">MAHERHLTLVLATAAFAVLLALGTVADHVLGAAAVAWGGIVLAWGWPELLGAASRFGSSVVIGLSGVLAAAVVALTPDEPYLRHVPVVMVAAVFGMFFHQLIRKDGRERLTQSVAVTAAGLALATTAAAFVPLGRTSDGPQVVMVVGLALALSAFADLGAPFVKARRWMLPVAVAIGFFVGGIAGLVISDVGVLAGVVLGAAAAGLAHVLRRALGALDPIRGMRGQITAGVASVLVTAVPVYVIARALVG</sequence>
<reference evidence="2 3" key="1">
    <citation type="submission" date="2013-08" db="EMBL/GenBank/DDBJ databases">
        <title>The genome sequence of Knoellia sinensis.</title>
        <authorList>
            <person name="Zhu W."/>
            <person name="Wang G."/>
        </authorList>
    </citation>
    <scope>NUCLEOTIDE SEQUENCE [LARGE SCALE GENOMIC DNA]</scope>
    <source>
        <strain evidence="2 3">KCTC 19936</strain>
    </source>
</reference>
<feature type="transmembrane region" description="Helical" evidence="1">
    <location>
        <begin position="114"/>
        <end position="133"/>
    </location>
</feature>
<evidence type="ECO:0008006" key="4">
    <source>
        <dbReference type="Google" id="ProtNLM"/>
    </source>
</evidence>
<keyword evidence="1" id="KW-1133">Transmembrane helix</keyword>
<dbReference type="EMBL" id="AVPJ01000002">
    <property type="protein sequence ID" value="KGN34437.1"/>
    <property type="molecule type" value="Genomic_DNA"/>
</dbReference>
<feature type="transmembrane region" description="Helical" evidence="1">
    <location>
        <begin position="226"/>
        <end position="245"/>
    </location>
</feature>
<comment type="caution">
    <text evidence="2">The sequence shown here is derived from an EMBL/GenBank/DDBJ whole genome shotgun (WGS) entry which is preliminary data.</text>
</comment>
<organism evidence="2 3">
    <name type="scientific">Knoellia sinensis KCTC 19936</name>
    <dbReference type="NCBI Taxonomy" id="1385520"/>
    <lineage>
        <taxon>Bacteria</taxon>
        <taxon>Bacillati</taxon>
        <taxon>Actinomycetota</taxon>
        <taxon>Actinomycetes</taxon>
        <taxon>Micrococcales</taxon>
        <taxon>Intrasporangiaceae</taxon>
        <taxon>Knoellia</taxon>
    </lineage>
</organism>
<accession>A0A0A0JEF5</accession>
<evidence type="ECO:0000313" key="3">
    <source>
        <dbReference type="Proteomes" id="UP000030002"/>
    </source>
</evidence>
<name>A0A0A0JEF5_9MICO</name>
<proteinExistence type="predicted"/>
<feature type="transmembrane region" description="Helical" evidence="1">
    <location>
        <begin position="56"/>
        <end position="75"/>
    </location>
</feature>
<keyword evidence="3" id="KW-1185">Reference proteome</keyword>
<dbReference type="Proteomes" id="UP000030002">
    <property type="component" value="Unassembled WGS sequence"/>
</dbReference>
<keyword evidence="1" id="KW-0472">Membrane</keyword>
<evidence type="ECO:0000313" key="2">
    <source>
        <dbReference type="EMBL" id="KGN34437.1"/>
    </source>
</evidence>
<dbReference type="STRING" id="1385520.N802_13365"/>
<feature type="transmembrane region" description="Helical" evidence="1">
    <location>
        <begin position="139"/>
        <end position="156"/>
    </location>
</feature>
<keyword evidence="1" id="KW-0812">Transmembrane</keyword>